<evidence type="ECO:0000256" key="1">
    <source>
        <dbReference type="ARBA" id="ARBA00022692"/>
    </source>
</evidence>
<evidence type="ECO:0000313" key="5">
    <source>
        <dbReference type="EMBL" id="SDF61159.1"/>
    </source>
</evidence>
<feature type="transmembrane region" description="Helical" evidence="4">
    <location>
        <begin position="153"/>
        <end position="173"/>
    </location>
</feature>
<feature type="transmembrane region" description="Helical" evidence="4">
    <location>
        <begin position="124"/>
        <end position="147"/>
    </location>
</feature>
<reference evidence="6" key="1">
    <citation type="submission" date="2016-10" db="EMBL/GenBank/DDBJ databases">
        <authorList>
            <person name="Varghese N."/>
            <person name="Submissions S."/>
        </authorList>
    </citation>
    <scope>NUCLEOTIDE SEQUENCE [LARGE SCALE GENOMIC DNA]</scope>
    <source>
        <strain evidence="6">DSM 23256</strain>
    </source>
</reference>
<keyword evidence="3 4" id="KW-0472">Membrane</keyword>
<gene>
    <name evidence="5" type="ORF">SAMN05660235_02162</name>
</gene>
<protein>
    <submittedName>
        <fullName evidence="5">Type IV secretion system protein TrbL</fullName>
    </submittedName>
</protein>
<evidence type="ECO:0000256" key="4">
    <source>
        <dbReference type="SAM" id="Phobius"/>
    </source>
</evidence>
<feature type="transmembrane region" description="Helical" evidence="4">
    <location>
        <begin position="225"/>
        <end position="249"/>
    </location>
</feature>
<dbReference type="AlphaFoldDB" id="A0A1G7MJ37"/>
<dbReference type="InterPro" id="IPR007688">
    <property type="entry name" value="Conjugal_tfr_TrbL/VirB6"/>
</dbReference>
<dbReference type="STRING" id="1123285.SAMN05660235_02162"/>
<evidence type="ECO:0000256" key="3">
    <source>
        <dbReference type="ARBA" id="ARBA00023136"/>
    </source>
</evidence>
<proteinExistence type="predicted"/>
<feature type="transmembrane region" description="Helical" evidence="4">
    <location>
        <begin position="51"/>
        <end position="71"/>
    </location>
</feature>
<dbReference type="Pfam" id="PF04610">
    <property type="entry name" value="TrbL"/>
    <property type="match status" value="1"/>
</dbReference>
<dbReference type="Proteomes" id="UP000243333">
    <property type="component" value="Unassembled WGS sequence"/>
</dbReference>
<dbReference type="RefSeq" id="WP_171904657.1">
    <property type="nucleotide sequence ID" value="NZ_FNBU01000017.1"/>
</dbReference>
<feature type="transmembrane region" description="Helical" evidence="4">
    <location>
        <begin position="185"/>
        <end position="205"/>
    </location>
</feature>
<evidence type="ECO:0000256" key="2">
    <source>
        <dbReference type="ARBA" id="ARBA00022989"/>
    </source>
</evidence>
<dbReference type="GO" id="GO:0030255">
    <property type="term" value="P:protein secretion by the type IV secretion system"/>
    <property type="evidence" value="ECO:0007669"/>
    <property type="project" value="InterPro"/>
</dbReference>
<keyword evidence="1 4" id="KW-0812">Transmembrane</keyword>
<feature type="transmembrane region" description="Helical" evidence="4">
    <location>
        <begin position="12"/>
        <end position="39"/>
    </location>
</feature>
<accession>A0A1G7MJ37</accession>
<sequence length="299" mass="31476">MGMSEMMQYFANIFATATGAIQPVAVGIFATLVTISIALNHMLKGDDTDHIRLLVAEVIRFGFFFFIIYNYQYLVNTWIQGCFQFAEKIAPGGATQGIDPSAIMKKGYELVQPILGKISIMDVALANIVKLLMTVASALLVLAAYFLVAVQVFLTYTEFYLISAVAFALIGFAGHSRTAFLAEKAIGAVVSLGLKMLVLAAIVGISQPLLLNATLPAAANEGDMLHVFFTALTVALLAWQAPGLAMSLLAGAPSLTTQGAIGSAVSAISTTIAAGRMARTAGTGAAQAVKNAAQAFRRN</sequence>
<name>A0A1G7MJ37_9FIRM</name>
<keyword evidence="2 4" id="KW-1133">Transmembrane helix</keyword>
<dbReference type="EMBL" id="FNBU01000017">
    <property type="protein sequence ID" value="SDF61159.1"/>
    <property type="molecule type" value="Genomic_DNA"/>
</dbReference>
<organism evidence="5 6">
    <name type="scientific">Sporolituus thermophilus DSM 23256</name>
    <dbReference type="NCBI Taxonomy" id="1123285"/>
    <lineage>
        <taxon>Bacteria</taxon>
        <taxon>Bacillati</taxon>
        <taxon>Bacillota</taxon>
        <taxon>Negativicutes</taxon>
        <taxon>Selenomonadales</taxon>
        <taxon>Sporomusaceae</taxon>
        <taxon>Sporolituus</taxon>
    </lineage>
</organism>
<evidence type="ECO:0000313" key="6">
    <source>
        <dbReference type="Proteomes" id="UP000243333"/>
    </source>
</evidence>
<keyword evidence="6" id="KW-1185">Reference proteome</keyword>